<dbReference type="PANTHER" id="PTHR48008">
    <property type="entry name" value="LEUCINE-RICH REPEAT RECEPTOR-LIKE PROTEIN KINASE IMK3-RELATED"/>
    <property type="match status" value="1"/>
</dbReference>
<dbReference type="InterPro" id="IPR000719">
    <property type="entry name" value="Prot_kinase_dom"/>
</dbReference>
<keyword evidence="3" id="KW-1185">Reference proteome</keyword>
<dbReference type="EMBL" id="KI632289">
    <property type="protein sequence ID" value="EYU20189.1"/>
    <property type="molecule type" value="Genomic_DNA"/>
</dbReference>
<dbReference type="Proteomes" id="UP000030748">
    <property type="component" value="Unassembled WGS sequence"/>
</dbReference>
<dbReference type="GO" id="GO:0004672">
    <property type="term" value="F:protein kinase activity"/>
    <property type="evidence" value="ECO:0007669"/>
    <property type="project" value="InterPro"/>
</dbReference>
<dbReference type="OrthoDB" id="4062651at2759"/>
<dbReference type="KEGG" id="egt:105977872"/>
<dbReference type="PhylomeDB" id="A0A022PXC9"/>
<dbReference type="InterPro" id="IPR052451">
    <property type="entry name" value="Ser/Thr_kinase-like"/>
</dbReference>
<dbReference type="eggNOG" id="KOG1187">
    <property type="taxonomic scope" value="Eukaryota"/>
</dbReference>
<evidence type="ECO:0000259" key="1">
    <source>
        <dbReference type="PROSITE" id="PS50011"/>
    </source>
</evidence>
<protein>
    <recommendedName>
        <fullName evidence="1">Protein kinase domain-containing protein</fullName>
    </recommendedName>
</protein>
<sequence>MLHKYKLALIIGLTSLSALALLLIALFYARRTKQENGGSNTYTDAEAGEAVVQAEGLIKFHGGENLTVQEILDAPGEVIGKSTYGTLYRANLVNSNSLALLRFLRPTCTMSTEDVMPIVEVLGSVRHPNLVPLTAFYAGPRGEKLMVHPFFGLGNLSQFIRDSNGEARKWPTICRISIGIARGIHHLQTSLNKPIVHGNLKSKNILLDSNYQPYVSDFGLHLLLNPTAGQEMVQVLSSRGYKPPELIKMKDACEESDIYSLGVIFLELLTGKEAINENADQDQDFYLPSALRSAILDDRAVQLYHPDILIGLSNDERVVTEDGILRYFQLAMACCSPSRNVRPSIKQILEKLEEIVK</sequence>
<evidence type="ECO:0000313" key="2">
    <source>
        <dbReference type="EMBL" id="EYU20189.1"/>
    </source>
</evidence>
<organism evidence="2 3">
    <name type="scientific">Erythranthe guttata</name>
    <name type="common">Yellow monkey flower</name>
    <name type="synonym">Mimulus guttatus</name>
    <dbReference type="NCBI Taxonomy" id="4155"/>
    <lineage>
        <taxon>Eukaryota</taxon>
        <taxon>Viridiplantae</taxon>
        <taxon>Streptophyta</taxon>
        <taxon>Embryophyta</taxon>
        <taxon>Tracheophyta</taxon>
        <taxon>Spermatophyta</taxon>
        <taxon>Magnoliopsida</taxon>
        <taxon>eudicotyledons</taxon>
        <taxon>Gunneridae</taxon>
        <taxon>Pentapetalae</taxon>
        <taxon>asterids</taxon>
        <taxon>lamiids</taxon>
        <taxon>Lamiales</taxon>
        <taxon>Phrymaceae</taxon>
        <taxon>Erythranthe</taxon>
    </lineage>
</organism>
<dbReference type="Gene3D" id="3.30.200.20">
    <property type="entry name" value="Phosphorylase Kinase, domain 1"/>
    <property type="match status" value="1"/>
</dbReference>
<dbReference type="STRING" id="4155.A0A022PXC9"/>
<feature type="domain" description="Protein kinase" evidence="1">
    <location>
        <begin position="73"/>
        <end position="356"/>
    </location>
</feature>
<accession>A0A022PXC9</accession>
<dbReference type="InterPro" id="IPR001245">
    <property type="entry name" value="Ser-Thr/Tyr_kinase_cat_dom"/>
</dbReference>
<proteinExistence type="predicted"/>
<dbReference type="SUPFAM" id="SSF56112">
    <property type="entry name" value="Protein kinase-like (PK-like)"/>
    <property type="match status" value="1"/>
</dbReference>
<dbReference type="PROSITE" id="PS50011">
    <property type="entry name" value="PROTEIN_KINASE_DOM"/>
    <property type="match status" value="1"/>
</dbReference>
<dbReference type="Gene3D" id="1.10.510.10">
    <property type="entry name" value="Transferase(Phosphotransferase) domain 1"/>
    <property type="match status" value="1"/>
</dbReference>
<dbReference type="InterPro" id="IPR011009">
    <property type="entry name" value="Kinase-like_dom_sf"/>
</dbReference>
<gene>
    <name evidence="2" type="ORF">MIMGU_mgv1a008951mg</name>
</gene>
<dbReference type="AlphaFoldDB" id="A0A022PXC9"/>
<dbReference type="PANTHER" id="PTHR48008:SF13">
    <property type="entry name" value="PROTEIN KINASE SUPERFAMILY PROTEIN"/>
    <property type="match status" value="1"/>
</dbReference>
<dbReference type="GO" id="GO:0005524">
    <property type="term" value="F:ATP binding"/>
    <property type="evidence" value="ECO:0007669"/>
    <property type="project" value="InterPro"/>
</dbReference>
<reference evidence="2 3" key="1">
    <citation type="journal article" date="2013" name="Proc. Natl. Acad. Sci. U.S.A.">
        <title>Fine-scale variation in meiotic recombination in Mimulus inferred from population shotgun sequencing.</title>
        <authorList>
            <person name="Hellsten U."/>
            <person name="Wright K.M."/>
            <person name="Jenkins J."/>
            <person name="Shu S."/>
            <person name="Yuan Y."/>
            <person name="Wessler S.R."/>
            <person name="Schmutz J."/>
            <person name="Willis J.H."/>
            <person name="Rokhsar D.S."/>
        </authorList>
    </citation>
    <scope>NUCLEOTIDE SEQUENCE [LARGE SCALE GENOMIC DNA]</scope>
    <source>
        <strain evidence="3">cv. DUN x IM62</strain>
    </source>
</reference>
<evidence type="ECO:0000313" key="3">
    <source>
        <dbReference type="Proteomes" id="UP000030748"/>
    </source>
</evidence>
<dbReference type="OMA" id="SHRWAVV"/>
<dbReference type="Pfam" id="PF07714">
    <property type="entry name" value="PK_Tyr_Ser-Thr"/>
    <property type="match status" value="1"/>
</dbReference>
<name>A0A022PXC9_ERYGU</name>